<protein>
    <submittedName>
        <fullName evidence="5">GNAT family N-acetyltransferase</fullName>
    </submittedName>
</protein>
<comment type="caution">
    <text evidence="5">The sequence shown here is derived from an EMBL/GenBank/DDBJ whole genome shotgun (WGS) entry which is preliminary data.</text>
</comment>
<gene>
    <name evidence="5" type="ORF">WMW72_12610</name>
</gene>
<dbReference type="SUPFAM" id="SSF55729">
    <property type="entry name" value="Acyl-CoA N-acyltransferases (Nat)"/>
    <property type="match status" value="1"/>
</dbReference>
<evidence type="ECO:0000256" key="1">
    <source>
        <dbReference type="ARBA" id="ARBA00022679"/>
    </source>
</evidence>
<feature type="region of interest" description="Disordered" evidence="3">
    <location>
        <begin position="160"/>
        <end position="179"/>
    </location>
</feature>
<reference evidence="5 6" key="1">
    <citation type="submission" date="2024-04" db="EMBL/GenBank/DDBJ databases">
        <title>draft genome sequnece of Paenibacillus filicis.</title>
        <authorList>
            <person name="Kim D.-U."/>
        </authorList>
    </citation>
    <scope>NUCLEOTIDE SEQUENCE [LARGE SCALE GENOMIC DNA]</scope>
    <source>
        <strain evidence="5 6">KACC14197</strain>
    </source>
</reference>
<name>A0ABU9DKZ9_9BACL</name>
<dbReference type="PROSITE" id="PS51186">
    <property type="entry name" value="GNAT"/>
    <property type="match status" value="1"/>
</dbReference>
<dbReference type="InterPro" id="IPR000182">
    <property type="entry name" value="GNAT_dom"/>
</dbReference>
<evidence type="ECO:0000313" key="5">
    <source>
        <dbReference type="EMBL" id="MEK8128748.1"/>
    </source>
</evidence>
<dbReference type="InterPro" id="IPR016181">
    <property type="entry name" value="Acyl_CoA_acyltransferase"/>
</dbReference>
<keyword evidence="6" id="KW-1185">Reference proteome</keyword>
<evidence type="ECO:0000256" key="3">
    <source>
        <dbReference type="SAM" id="MobiDB-lite"/>
    </source>
</evidence>
<keyword evidence="2" id="KW-0012">Acyltransferase</keyword>
<dbReference type="CDD" id="cd04301">
    <property type="entry name" value="NAT_SF"/>
    <property type="match status" value="1"/>
</dbReference>
<dbReference type="EMBL" id="JBBPCC010000007">
    <property type="protein sequence ID" value="MEK8128748.1"/>
    <property type="molecule type" value="Genomic_DNA"/>
</dbReference>
<dbReference type="Proteomes" id="UP001469365">
    <property type="component" value="Unassembled WGS sequence"/>
</dbReference>
<dbReference type="Gene3D" id="3.40.630.30">
    <property type="match status" value="1"/>
</dbReference>
<feature type="domain" description="N-acetyltransferase" evidence="4">
    <location>
        <begin position="3"/>
        <end position="158"/>
    </location>
</feature>
<sequence length="179" mass="20215">MSITYRLAVAQDAEHILRVIKGAYTSIERLGIAFRAVHADLDMVLDNIIQQSCYVLVQDGTILATLSLRSNSEVTPHPFLYWFAVDPAWGGKGIGSLLLTYVEETVVRDELKASAVTLATSRKHPWLLPMYERRGYERFFERALGTDDQLIFLTKPLPPVQAESRQRETEESLSGSNHH</sequence>
<evidence type="ECO:0000256" key="2">
    <source>
        <dbReference type="ARBA" id="ARBA00023315"/>
    </source>
</evidence>
<proteinExistence type="predicted"/>
<dbReference type="PANTHER" id="PTHR43800">
    <property type="entry name" value="PEPTIDYL-LYSINE N-ACETYLTRANSFERASE YJAB"/>
    <property type="match status" value="1"/>
</dbReference>
<dbReference type="Pfam" id="PF00583">
    <property type="entry name" value="Acetyltransf_1"/>
    <property type="match status" value="1"/>
</dbReference>
<evidence type="ECO:0000313" key="6">
    <source>
        <dbReference type="Proteomes" id="UP001469365"/>
    </source>
</evidence>
<dbReference type="PANTHER" id="PTHR43800:SF1">
    <property type="entry name" value="PEPTIDYL-LYSINE N-ACETYLTRANSFERASE YJAB"/>
    <property type="match status" value="1"/>
</dbReference>
<dbReference type="RefSeq" id="WP_341415837.1">
    <property type="nucleotide sequence ID" value="NZ_JBBPCC010000007.1"/>
</dbReference>
<evidence type="ECO:0000259" key="4">
    <source>
        <dbReference type="PROSITE" id="PS51186"/>
    </source>
</evidence>
<organism evidence="5 6">
    <name type="scientific">Paenibacillus filicis</name>
    <dbReference type="NCBI Taxonomy" id="669464"/>
    <lineage>
        <taxon>Bacteria</taxon>
        <taxon>Bacillati</taxon>
        <taxon>Bacillota</taxon>
        <taxon>Bacilli</taxon>
        <taxon>Bacillales</taxon>
        <taxon>Paenibacillaceae</taxon>
        <taxon>Paenibacillus</taxon>
    </lineage>
</organism>
<accession>A0ABU9DKZ9</accession>
<keyword evidence="1" id="KW-0808">Transferase</keyword>